<accession>A0A1I3LC09</accession>
<protein>
    <submittedName>
        <fullName evidence="4">LysM domain-containing protein</fullName>
    </submittedName>
</protein>
<dbReference type="CDD" id="cd00118">
    <property type="entry name" value="LysM"/>
    <property type="match status" value="1"/>
</dbReference>
<evidence type="ECO:0000256" key="1">
    <source>
        <dbReference type="SAM" id="MobiDB-lite"/>
    </source>
</evidence>
<name>A0A1I3LC09_9ACTN</name>
<dbReference type="RefSeq" id="WP_170259180.1">
    <property type="nucleotide sequence ID" value="NZ_BKAF01000016.1"/>
</dbReference>
<reference evidence="4 5" key="1">
    <citation type="submission" date="2016-10" db="EMBL/GenBank/DDBJ databases">
        <authorList>
            <person name="de Groot N.N."/>
        </authorList>
    </citation>
    <scope>NUCLEOTIDE SEQUENCE [LARGE SCALE GENOMIC DNA]</scope>
    <source>
        <strain evidence="4 5">CGMCC 1.11156</strain>
    </source>
</reference>
<dbReference type="Gene3D" id="3.10.350.10">
    <property type="entry name" value="LysM domain"/>
    <property type="match status" value="1"/>
</dbReference>
<feature type="transmembrane region" description="Helical" evidence="2">
    <location>
        <begin position="97"/>
        <end position="116"/>
    </location>
</feature>
<dbReference type="STRING" id="1005945.SAMN05216561_113101"/>
<dbReference type="EMBL" id="FOQG01000013">
    <property type="protein sequence ID" value="SFI82332.1"/>
    <property type="molecule type" value="Genomic_DNA"/>
</dbReference>
<dbReference type="Proteomes" id="UP000198649">
    <property type="component" value="Unassembled WGS sequence"/>
</dbReference>
<keyword evidence="5" id="KW-1185">Reference proteome</keyword>
<evidence type="ECO:0000256" key="2">
    <source>
        <dbReference type="SAM" id="Phobius"/>
    </source>
</evidence>
<feature type="transmembrane region" description="Helical" evidence="2">
    <location>
        <begin position="12"/>
        <end position="31"/>
    </location>
</feature>
<keyword evidence="2" id="KW-1133">Transmembrane helix</keyword>
<dbReference type="InterPro" id="IPR052196">
    <property type="entry name" value="Bact_Kbp"/>
</dbReference>
<gene>
    <name evidence="4" type="ORF">SAMN05216561_113101</name>
</gene>
<dbReference type="InterPro" id="IPR036779">
    <property type="entry name" value="LysM_dom_sf"/>
</dbReference>
<dbReference type="PANTHER" id="PTHR34700">
    <property type="entry name" value="POTASSIUM BINDING PROTEIN KBP"/>
    <property type="match status" value="1"/>
</dbReference>
<dbReference type="PANTHER" id="PTHR34700:SF4">
    <property type="entry name" value="PHAGE-LIKE ELEMENT PBSX PROTEIN XKDP"/>
    <property type="match status" value="1"/>
</dbReference>
<dbReference type="InterPro" id="IPR018392">
    <property type="entry name" value="LysM"/>
</dbReference>
<evidence type="ECO:0000259" key="3">
    <source>
        <dbReference type="PROSITE" id="PS51782"/>
    </source>
</evidence>
<feature type="region of interest" description="Disordered" evidence="1">
    <location>
        <begin position="213"/>
        <end position="233"/>
    </location>
</feature>
<dbReference type="PROSITE" id="PS51782">
    <property type="entry name" value="LYSM"/>
    <property type="match status" value="1"/>
</dbReference>
<keyword evidence="2" id="KW-0812">Transmembrane</keyword>
<sequence length="233" mass="24173">MNGLGTARWARCLIVWAATTAAVVVVVLWSVPDLPPVSGGRLPFDRMLVQGCALALVLCAGWWWAVTTVVVLEALVGTSRCTSGRAVRGVPAPARRWLLAACGVVVLSGGLTPAHATPGSVHRDDQPRGGAVTLDGLPLPERPIGGLGGTAGRHQDGAARQVTPARVVVQPGDSLWEIAATALGPGADPAAVSAHWQRIHQLNRHVVGADPDVIHPGQHLAMPSRPTPPRGES</sequence>
<proteinExistence type="predicted"/>
<keyword evidence="2" id="KW-0472">Membrane</keyword>
<evidence type="ECO:0000313" key="5">
    <source>
        <dbReference type="Proteomes" id="UP000198649"/>
    </source>
</evidence>
<feature type="transmembrane region" description="Helical" evidence="2">
    <location>
        <begin position="51"/>
        <end position="76"/>
    </location>
</feature>
<feature type="domain" description="LysM" evidence="3">
    <location>
        <begin position="165"/>
        <end position="222"/>
    </location>
</feature>
<organism evidence="4 5">
    <name type="scientific">Nocardioides psychrotolerans</name>
    <dbReference type="NCBI Taxonomy" id="1005945"/>
    <lineage>
        <taxon>Bacteria</taxon>
        <taxon>Bacillati</taxon>
        <taxon>Actinomycetota</taxon>
        <taxon>Actinomycetes</taxon>
        <taxon>Propionibacteriales</taxon>
        <taxon>Nocardioidaceae</taxon>
        <taxon>Nocardioides</taxon>
    </lineage>
</organism>
<dbReference type="Pfam" id="PF01476">
    <property type="entry name" value="LysM"/>
    <property type="match status" value="1"/>
</dbReference>
<evidence type="ECO:0000313" key="4">
    <source>
        <dbReference type="EMBL" id="SFI82332.1"/>
    </source>
</evidence>
<dbReference type="AlphaFoldDB" id="A0A1I3LC09"/>